<dbReference type="InterPro" id="IPR011044">
    <property type="entry name" value="Quino_amine_DH_bsu"/>
</dbReference>
<protein>
    <submittedName>
        <fullName evidence="1">Uncharacterized protein</fullName>
    </submittedName>
</protein>
<sequence>MKKHIILLALLCLSCSDDFENSPERKPALRDEWTVEKQIESPLSDIWGFDGCLYVVGGHRNELNKAVISSKENEQWIIKENYEGEIIIRDVEGKSCNEIYAVGSGGRLFIFNGDRWTIRTFENTNFTNVSIIQNKIYLSASNGFYLYRSGELVKILEKEVHFQDAWGDNYGNLYVVAYSGEKDFIFHTNGAEWINMLENSEFEGSFLSSIEGFNNKNLYAGGSGGNLLFYNGEKWTKVLEGFGSINDLKFFRGTTMYFATGSTINPGRIYSVNGGFYSFEYETNESINGLWIDENVGIYAVNSGGKIISNLINL</sequence>
<gene>
    <name evidence="1" type="ORF">MKO06_15305</name>
</gene>
<dbReference type="AlphaFoldDB" id="A0A9X2KZW3"/>
<dbReference type="RefSeq" id="WP_241552143.1">
    <property type="nucleotide sequence ID" value="NZ_JANCNS010000003.1"/>
</dbReference>
<dbReference type="EMBL" id="JANCNS010000003">
    <property type="protein sequence ID" value="MCP9201276.1"/>
    <property type="molecule type" value="Genomic_DNA"/>
</dbReference>
<organism evidence="1 2">
    <name type="scientific">Christiangramia oceanisediminis</name>
    <dbReference type="NCBI Taxonomy" id="2920386"/>
    <lineage>
        <taxon>Bacteria</taxon>
        <taxon>Pseudomonadati</taxon>
        <taxon>Bacteroidota</taxon>
        <taxon>Flavobacteriia</taxon>
        <taxon>Flavobacteriales</taxon>
        <taxon>Flavobacteriaceae</taxon>
        <taxon>Christiangramia</taxon>
    </lineage>
</organism>
<name>A0A9X2KZW3_9FLAO</name>
<keyword evidence="2" id="KW-1185">Reference proteome</keyword>
<evidence type="ECO:0000313" key="1">
    <source>
        <dbReference type="EMBL" id="MCP9201276.1"/>
    </source>
</evidence>
<evidence type="ECO:0000313" key="2">
    <source>
        <dbReference type="Proteomes" id="UP001155280"/>
    </source>
</evidence>
<dbReference type="SUPFAM" id="SSF50969">
    <property type="entry name" value="YVTN repeat-like/Quinoprotein amine dehydrogenase"/>
    <property type="match status" value="1"/>
</dbReference>
<proteinExistence type="predicted"/>
<dbReference type="Proteomes" id="UP001155280">
    <property type="component" value="Unassembled WGS sequence"/>
</dbReference>
<comment type="caution">
    <text evidence="1">The sequence shown here is derived from an EMBL/GenBank/DDBJ whole genome shotgun (WGS) entry which is preliminary data.</text>
</comment>
<reference evidence="1" key="1">
    <citation type="submission" date="2022-07" db="EMBL/GenBank/DDBJ databases">
        <title>Gramela sediminis sp. nov., isolated from deep-sea sediment of the Indian Ocean.</title>
        <authorList>
            <person name="Shi H."/>
        </authorList>
    </citation>
    <scope>NUCLEOTIDE SEQUENCE</scope>
    <source>
        <strain evidence="1">GC03-9</strain>
    </source>
</reference>
<accession>A0A9X2KZW3</accession>